<proteinExistence type="predicted"/>
<organism evidence="1">
    <name type="scientific">termite gut metagenome</name>
    <dbReference type="NCBI Taxonomy" id="433724"/>
    <lineage>
        <taxon>unclassified sequences</taxon>
        <taxon>metagenomes</taxon>
        <taxon>organismal metagenomes</taxon>
    </lineage>
</organism>
<keyword evidence="1" id="KW-0675">Receptor</keyword>
<protein>
    <submittedName>
        <fullName evidence="1">TonB-dependent receptor SusC</fullName>
    </submittedName>
</protein>
<accession>A0A5J4QN74</accession>
<name>A0A5J4QN74_9ZZZZ</name>
<evidence type="ECO:0000313" key="1">
    <source>
        <dbReference type="EMBL" id="KAA6322498.1"/>
    </source>
</evidence>
<gene>
    <name evidence="1" type="ORF">EZS27_027966</name>
</gene>
<feature type="non-terminal residue" evidence="1">
    <location>
        <position position="32"/>
    </location>
</feature>
<sequence>MIVPRKSCRGINRISRKCPREMLKGRIPFQWI</sequence>
<comment type="caution">
    <text evidence="1">The sequence shown here is derived from an EMBL/GenBank/DDBJ whole genome shotgun (WGS) entry which is preliminary data.</text>
</comment>
<reference evidence="1" key="1">
    <citation type="submission" date="2019-03" db="EMBL/GenBank/DDBJ databases">
        <title>Single cell metagenomics reveals metabolic interactions within the superorganism composed of flagellate Streblomastix strix and complex community of Bacteroidetes bacteria on its surface.</title>
        <authorList>
            <person name="Treitli S.C."/>
            <person name="Kolisko M."/>
            <person name="Husnik F."/>
            <person name="Keeling P."/>
            <person name="Hampl V."/>
        </authorList>
    </citation>
    <scope>NUCLEOTIDE SEQUENCE</scope>
    <source>
        <strain evidence="1">STM</strain>
    </source>
</reference>
<dbReference type="EMBL" id="SNRY01003029">
    <property type="protein sequence ID" value="KAA6322498.1"/>
    <property type="molecule type" value="Genomic_DNA"/>
</dbReference>
<dbReference type="AlphaFoldDB" id="A0A5J4QN74"/>